<sequence length="274" mass="31547">MVCIAVYRLYALRCPVLVNTVGRQRIPRMLLIAWVLSALICLPQLFVWKQVTLKSVTQCLTIWTEKLITGTYSSSDELTMKVYNAFHLLAIFYIPLVILVVCYVLILHDIYETLNQNVETSSVVYMAETTRLSSVRSYRNNNKHSKGSLTSLKTRTLRGQERLRRAKVKSLRITLLLILTYVITWLPYNFLSWWLMISTESYRSLEDVIYFLNCLVVLNSVINPFIYGRCTGLKRSDIAGGLGHRALCAVEIFGPYGDGTKKKHEKCSWKCWTP</sequence>
<protein>
    <submittedName>
        <fullName evidence="9">Gonadotropin-releasing hormone II receptor</fullName>
    </submittedName>
</protein>
<dbReference type="STRING" id="6265.A0A0B2V4Q9"/>
<dbReference type="SUPFAM" id="SSF81321">
    <property type="entry name" value="Family A G protein-coupled receptor-like"/>
    <property type="match status" value="1"/>
</dbReference>
<gene>
    <name evidence="9" type="ORF">Tcan_08258</name>
</gene>
<dbReference type="GO" id="GO:0005886">
    <property type="term" value="C:plasma membrane"/>
    <property type="evidence" value="ECO:0007669"/>
    <property type="project" value="UniProtKB-SubCell"/>
</dbReference>
<dbReference type="GO" id="GO:0042277">
    <property type="term" value="F:peptide binding"/>
    <property type="evidence" value="ECO:0007669"/>
    <property type="project" value="TreeGrafter"/>
</dbReference>
<feature type="transmembrane region" description="Helical" evidence="7">
    <location>
        <begin position="85"/>
        <end position="106"/>
    </location>
</feature>
<reference evidence="9 10" key="1">
    <citation type="submission" date="2014-11" db="EMBL/GenBank/DDBJ databases">
        <title>Genetic blueprint of the zoonotic pathogen Toxocara canis.</title>
        <authorList>
            <person name="Zhu X.-Q."/>
            <person name="Korhonen P.K."/>
            <person name="Cai H."/>
            <person name="Young N.D."/>
            <person name="Nejsum P."/>
            <person name="von Samson-Himmelstjerna G."/>
            <person name="Boag P.R."/>
            <person name="Tan P."/>
            <person name="Li Q."/>
            <person name="Min J."/>
            <person name="Yang Y."/>
            <person name="Wang X."/>
            <person name="Fang X."/>
            <person name="Hall R.S."/>
            <person name="Hofmann A."/>
            <person name="Sternberg P.W."/>
            <person name="Jex A.R."/>
            <person name="Gasser R.B."/>
        </authorList>
    </citation>
    <scope>NUCLEOTIDE SEQUENCE [LARGE SCALE GENOMIC DNA]</scope>
    <source>
        <strain evidence="9">PN_DK_2014</strain>
    </source>
</reference>
<evidence type="ECO:0000256" key="2">
    <source>
        <dbReference type="ARBA" id="ARBA00022475"/>
    </source>
</evidence>
<dbReference type="PROSITE" id="PS50262">
    <property type="entry name" value="G_PROTEIN_RECEP_F1_2"/>
    <property type="match status" value="1"/>
</dbReference>
<evidence type="ECO:0000313" key="9">
    <source>
        <dbReference type="EMBL" id="KHN76538.1"/>
    </source>
</evidence>
<dbReference type="Gene3D" id="1.20.1070.10">
    <property type="entry name" value="Rhodopsin 7-helix transmembrane proteins"/>
    <property type="match status" value="1"/>
</dbReference>
<dbReference type="Proteomes" id="UP000031036">
    <property type="component" value="Unassembled WGS sequence"/>
</dbReference>
<dbReference type="Pfam" id="PF00001">
    <property type="entry name" value="7tm_1"/>
    <property type="match status" value="1"/>
</dbReference>
<feature type="domain" description="G-protein coupled receptors family 1 profile" evidence="8">
    <location>
        <begin position="1"/>
        <end position="227"/>
    </location>
</feature>
<dbReference type="GO" id="GO:0004930">
    <property type="term" value="F:G protein-coupled receptor activity"/>
    <property type="evidence" value="ECO:0007669"/>
    <property type="project" value="InterPro"/>
</dbReference>
<dbReference type="PANTHER" id="PTHR24241:SF76">
    <property type="entry name" value="NEUROPEPTIDE SIFAMIDE RECEPTOR"/>
    <property type="match status" value="1"/>
</dbReference>
<evidence type="ECO:0000259" key="8">
    <source>
        <dbReference type="PROSITE" id="PS50262"/>
    </source>
</evidence>
<evidence type="ECO:0000256" key="7">
    <source>
        <dbReference type="SAM" id="Phobius"/>
    </source>
</evidence>
<evidence type="ECO:0000256" key="1">
    <source>
        <dbReference type="ARBA" id="ARBA00004651"/>
    </source>
</evidence>
<dbReference type="InterPro" id="IPR000276">
    <property type="entry name" value="GPCR_Rhodpsn"/>
</dbReference>
<keyword evidence="6 9" id="KW-0675">Receptor</keyword>
<evidence type="ECO:0000256" key="5">
    <source>
        <dbReference type="ARBA" id="ARBA00023136"/>
    </source>
</evidence>
<keyword evidence="10" id="KW-1185">Reference proteome</keyword>
<evidence type="ECO:0000256" key="6">
    <source>
        <dbReference type="ARBA" id="ARBA00023170"/>
    </source>
</evidence>
<keyword evidence="2" id="KW-1003">Cell membrane</keyword>
<feature type="transmembrane region" description="Helical" evidence="7">
    <location>
        <begin position="208"/>
        <end position="227"/>
    </location>
</feature>
<evidence type="ECO:0000256" key="4">
    <source>
        <dbReference type="ARBA" id="ARBA00022989"/>
    </source>
</evidence>
<dbReference type="OrthoDB" id="6435638at2759"/>
<evidence type="ECO:0000313" key="10">
    <source>
        <dbReference type="Proteomes" id="UP000031036"/>
    </source>
</evidence>
<organism evidence="9 10">
    <name type="scientific">Toxocara canis</name>
    <name type="common">Canine roundworm</name>
    <dbReference type="NCBI Taxonomy" id="6265"/>
    <lineage>
        <taxon>Eukaryota</taxon>
        <taxon>Metazoa</taxon>
        <taxon>Ecdysozoa</taxon>
        <taxon>Nematoda</taxon>
        <taxon>Chromadorea</taxon>
        <taxon>Rhabditida</taxon>
        <taxon>Spirurina</taxon>
        <taxon>Ascaridomorpha</taxon>
        <taxon>Ascaridoidea</taxon>
        <taxon>Toxocaridae</taxon>
        <taxon>Toxocara</taxon>
    </lineage>
</organism>
<feature type="transmembrane region" description="Helical" evidence="7">
    <location>
        <begin position="29"/>
        <end position="48"/>
    </location>
</feature>
<dbReference type="EMBL" id="JPKZ01002488">
    <property type="protein sequence ID" value="KHN76538.1"/>
    <property type="molecule type" value="Genomic_DNA"/>
</dbReference>
<dbReference type="InterPro" id="IPR017452">
    <property type="entry name" value="GPCR_Rhodpsn_7TM"/>
</dbReference>
<evidence type="ECO:0000256" key="3">
    <source>
        <dbReference type="ARBA" id="ARBA00022692"/>
    </source>
</evidence>
<comment type="caution">
    <text evidence="9">The sequence shown here is derived from an EMBL/GenBank/DDBJ whole genome shotgun (WGS) entry which is preliminary data.</text>
</comment>
<dbReference type="GO" id="GO:0032870">
    <property type="term" value="P:cellular response to hormone stimulus"/>
    <property type="evidence" value="ECO:0007669"/>
    <property type="project" value="TreeGrafter"/>
</dbReference>
<keyword evidence="5 7" id="KW-0472">Membrane</keyword>
<accession>A0A0B2V4Q9</accession>
<name>A0A0B2V4Q9_TOXCA</name>
<proteinExistence type="predicted"/>
<dbReference type="AlphaFoldDB" id="A0A0B2V4Q9"/>
<dbReference type="PANTHER" id="PTHR24241">
    <property type="entry name" value="NEUROPEPTIDE RECEPTOR-RELATED G-PROTEIN COUPLED RECEPTOR"/>
    <property type="match status" value="1"/>
</dbReference>
<comment type="subcellular location">
    <subcellularLocation>
        <location evidence="1">Cell membrane</location>
        <topology evidence="1">Multi-pass membrane protein</topology>
    </subcellularLocation>
</comment>
<keyword evidence="4 7" id="KW-1133">Transmembrane helix</keyword>
<feature type="transmembrane region" description="Helical" evidence="7">
    <location>
        <begin position="170"/>
        <end position="188"/>
    </location>
</feature>
<dbReference type="PRINTS" id="PR00237">
    <property type="entry name" value="GPCRRHODOPSN"/>
</dbReference>
<dbReference type="OMA" id="WLMISTE"/>
<keyword evidence="3 7" id="KW-0812">Transmembrane</keyword>